<comment type="caution">
    <text evidence="1">The sequence shown here is derived from an EMBL/GenBank/DDBJ whole genome shotgun (WGS) entry which is preliminary data.</text>
</comment>
<gene>
    <name evidence="1" type="ORF">K1X13_12655</name>
</gene>
<sequence>MRRRDVRQVLSPPRGAAAVPWWRAGAVVACLGFAGLHRLGSTWGSTPEERERPMPGDEIVPDPAGRTMHAVTVDAAPDQVWPWLAQMGYHRAGWYTYPWVDRWIWHIDNPSADRVVPALQDLRVGDVIPDGEPGTAYFVIRELVPGEHLVLHSTTHVPPALERAMTVSWTWSFLLLPVDGGRRTRLLLRVRLTGSLVTRLLWHLVVVPSDFVMARSMLLGVKRRAEGVRTGRWPGSAGP</sequence>
<evidence type="ECO:0000313" key="1">
    <source>
        <dbReference type="EMBL" id="MBY9075675.1"/>
    </source>
</evidence>
<dbReference type="Gene3D" id="3.30.530.20">
    <property type="match status" value="1"/>
</dbReference>
<keyword evidence="2" id="KW-1185">Reference proteome</keyword>
<dbReference type="EMBL" id="JAIEZQ010000002">
    <property type="protein sequence ID" value="MBY9075675.1"/>
    <property type="molecule type" value="Genomic_DNA"/>
</dbReference>
<dbReference type="RefSeq" id="WP_221025392.1">
    <property type="nucleotide sequence ID" value="NZ_JAIEZQ010000002.1"/>
</dbReference>
<evidence type="ECO:0000313" key="2">
    <source>
        <dbReference type="Proteomes" id="UP000754710"/>
    </source>
</evidence>
<dbReference type="Proteomes" id="UP000754710">
    <property type="component" value="Unassembled WGS sequence"/>
</dbReference>
<dbReference type="InterPro" id="IPR023393">
    <property type="entry name" value="START-like_dom_sf"/>
</dbReference>
<proteinExistence type="predicted"/>
<protein>
    <recommendedName>
        <fullName evidence="3">SRPBCC family protein</fullName>
    </recommendedName>
</protein>
<accession>A0ABS7RKV1</accession>
<reference evidence="1 2" key="1">
    <citation type="submission" date="2021-08" db="EMBL/GenBank/DDBJ databases">
        <title>Nocardioides bacterium WL0053 sp. nov., isolated from the sediment.</title>
        <authorList>
            <person name="Wang L."/>
            <person name="Zhang D."/>
            <person name="Zhang A."/>
        </authorList>
    </citation>
    <scope>NUCLEOTIDE SEQUENCE [LARGE SCALE GENOMIC DNA]</scope>
    <source>
        <strain evidence="1 2">WL0053</strain>
    </source>
</reference>
<name>A0ABS7RKV1_9ACTN</name>
<dbReference type="SUPFAM" id="SSF55961">
    <property type="entry name" value="Bet v1-like"/>
    <property type="match status" value="1"/>
</dbReference>
<organism evidence="1 2">
    <name type="scientific">Nocardioides jiangsuensis</name>
    <dbReference type="NCBI Taxonomy" id="2866161"/>
    <lineage>
        <taxon>Bacteria</taxon>
        <taxon>Bacillati</taxon>
        <taxon>Actinomycetota</taxon>
        <taxon>Actinomycetes</taxon>
        <taxon>Propionibacteriales</taxon>
        <taxon>Nocardioidaceae</taxon>
        <taxon>Nocardioides</taxon>
    </lineage>
</organism>
<evidence type="ECO:0008006" key="3">
    <source>
        <dbReference type="Google" id="ProtNLM"/>
    </source>
</evidence>